<gene>
    <name evidence="2" type="ORF">M947_04105</name>
</gene>
<dbReference type="InterPro" id="IPR004256">
    <property type="entry name" value="DUF234"/>
</dbReference>
<dbReference type="PATRIC" id="fig|1172190.3.peg.797"/>
<dbReference type="EMBL" id="AUPZ01000005">
    <property type="protein sequence ID" value="EQB39765.1"/>
    <property type="molecule type" value="Genomic_DNA"/>
</dbReference>
<comment type="caution">
    <text evidence="2">The sequence shown here is derived from an EMBL/GenBank/DDBJ whole genome shotgun (WGS) entry which is preliminary data.</text>
</comment>
<dbReference type="Pfam" id="PF03008">
    <property type="entry name" value="DUF234"/>
    <property type="match status" value="1"/>
</dbReference>
<dbReference type="PANTHER" id="PTHR34704:SF1">
    <property type="entry name" value="ATPASE"/>
    <property type="match status" value="1"/>
</dbReference>
<evidence type="ECO:0000259" key="1">
    <source>
        <dbReference type="Pfam" id="PF03008"/>
    </source>
</evidence>
<dbReference type="Proteomes" id="UP000015520">
    <property type="component" value="Unassembled WGS sequence"/>
</dbReference>
<feature type="domain" description="DUF234" evidence="1">
    <location>
        <begin position="146"/>
        <end position="236"/>
    </location>
</feature>
<dbReference type="PANTHER" id="PTHR34704">
    <property type="entry name" value="ATPASE"/>
    <property type="match status" value="1"/>
</dbReference>
<dbReference type="eggNOG" id="COG1672">
    <property type="taxonomic scope" value="Bacteria"/>
</dbReference>
<dbReference type="RefSeq" id="WP_021287092.1">
    <property type="nucleotide sequence ID" value="NZ_AUPZ01000005.1"/>
</dbReference>
<evidence type="ECO:0000313" key="2">
    <source>
        <dbReference type="EMBL" id="EQB39765.1"/>
    </source>
</evidence>
<name>T0JFI9_9BACT</name>
<accession>T0JFI9</accession>
<sequence length="304" mass="35229">MAKHPTLLEQFRSFYFQNNPKNMEQAIKYFCVFGGMGWSVDVDVPLEELIESKVLNNYRYIHADITKITESDRHSHLLLSGIAMGDRRTHSALKKARISRTDGEYALENLFKRGMLEAEHSLESPPNLDDNIDEKLNFTKPFMRFWFAFVSPYFKGIRDGDYKESKESFANRQQEFFELTFTKLAMEVMKKSFKDDPIVEIGSYWDRNTEIEILAKTKSGKIVAGICKNSNSKAKKTELTKLKEQCNKAELTADINVVISKNGFSNELKSLKGTELRLFSLKNFKILVEDLDEKDFIECTTKRY</sequence>
<protein>
    <submittedName>
        <fullName evidence="2">ATPase</fullName>
    </submittedName>
</protein>
<dbReference type="OrthoDB" id="9801758at2"/>
<dbReference type="STRING" id="1172190.M947_04105"/>
<reference evidence="2 3" key="1">
    <citation type="submission" date="2013-07" db="EMBL/GenBank/DDBJ databases">
        <title>Sulfurimonas hongkongensis AST-10 Genome Sequencing.</title>
        <authorList>
            <person name="Cai L."/>
            <person name="Zhang T."/>
        </authorList>
    </citation>
    <scope>NUCLEOTIDE SEQUENCE [LARGE SCALE GENOMIC DNA]</scope>
    <source>
        <strain evidence="2 3">AST-10</strain>
    </source>
</reference>
<proteinExistence type="predicted"/>
<keyword evidence="3" id="KW-1185">Reference proteome</keyword>
<organism evidence="2 3">
    <name type="scientific">Sulfurimonas hongkongensis</name>
    <dbReference type="NCBI Taxonomy" id="1172190"/>
    <lineage>
        <taxon>Bacteria</taxon>
        <taxon>Pseudomonadati</taxon>
        <taxon>Campylobacterota</taxon>
        <taxon>Epsilonproteobacteria</taxon>
        <taxon>Campylobacterales</taxon>
        <taxon>Sulfurimonadaceae</taxon>
        <taxon>Sulfurimonas</taxon>
    </lineage>
</organism>
<evidence type="ECO:0000313" key="3">
    <source>
        <dbReference type="Proteomes" id="UP000015520"/>
    </source>
</evidence>
<dbReference type="AlphaFoldDB" id="T0JFI9"/>